<proteinExistence type="inferred from homology"/>
<reference evidence="3" key="1">
    <citation type="submission" date="2019-07" db="EMBL/GenBank/DDBJ databases">
        <title>Annotation for the trematode Paragonimus miyazaki's.</title>
        <authorList>
            <person name="Choi Y.-J."/>
        </authorList>
    </citation>
    <scope>NUCLEOTIDE SEQUENCE</scope>
    <source>
        <strain evidence="3">Japan</strain>
    </source>
</reference>
<gene>
    <name evidence="3" type="ORF">EG68_08314</name>
</gene>
<protein>
    <recommendedName>
        <fullName evidence="2">FHF complex subunit HOOK-interacting protein C-terminal domain-containing protein</fullName>
    </recommendedName>
</protein>
<dbReference type="EMBL" id="JTDE01021663">
    <property type="protein sequence ID" value="KAF7232635.1"/>
    <property type="molecule type" value="Genomic_DNA"/>
</dbReference>
<dbReference type="Proteomes" id="UP000822476">
    <property type="component" value="Unassembled WGS sequence"/>
</dbReference>
<dbReference type="Pfam" id="PF10257">
    <property type="entry name" value="RAI16-like"/>
    <property type="match status" value="1"/>
</dbReference>
<accession>A0A8S9YFE4</accession>
<organism evidence="3 4">
    <name type="scientific">Paragonimus skrjabini miyazakii</name>
    <dbReference type="NCBI Taxonomy" id="59628"/>
    <lineage>
        <taxon>Eukaryota</taxon>
        <taxon>Metazoa</taxon>
        <taxon>Spiralia</taxon>
        <taxon>Lophotrochozoa</taxon>
        <taxon>Platyhelminthes</taxon>
        <taxon>Trematoda</taxon>
        <taxon>Digenea</taxon>
        <taxon>Plagiorchiida</taxon>
        <taxon>Troglotremata</taxon>
        <taxon>Troglotrematidae</taxon>
        <taxon>Paragonimus</taxon>
    </lineage>
</organism>
<dbReference type="OrthoDB" id="6287422at2759"/>
<evidence type="ECO:0000313" key="3">
    <source>
        <dbReference type="EMBL" id="KAF7232635.1"/>
    </source>
</evidence>
<dbReference type="InterPro" id="IPR019384">
    <property type="entry name" value="FHIP"/>
</dbReference>
<dbReference type="AlphaFoldDB" id="A0A8S9YFE4"/>
<evidence type="ECO:0000313" key="4">
    <source>
        <dbReference type="Proteomes" id="UP000822476"/>
    </source>
</evidence>
<name>A0A8S9YFE4_9TREM</name>
<comment type="caution">
    <text evidence="3">The sequence shown here is derived from an EMBL/GenBank/DDBJ whole genome shotgun (WGS) entry which is preliminary data.</text>
</comment>
<feature type="domain" description="FHF complex subunit HOOK-interacting protein C-terminal" evidence="2">
    <location>
        <begin position="890"/>
        <end position="979"/>
    </location>
</feature>
<evidence type="ECO:0000256" key="1">
    <source>
        <dbReference type="ARBA" id="ARBA00024336"/>
    </source>
</evidence>
<keyword evidence="4" id="KW-1185">Reference proteome</keyword>
<dbReference type="InterPro" id="IPR045668">
    <property type="entry name" value="FHIP_KELAA_motif"/>
</dbReference>
<comment type="similarity">
    <text evidence="1">Belongs to the FHIP family.</text>
</comment>
<sequence>MHCQPSSSSSAVEVRTRDQLSHYWKMFTELILTEEPSESAFEMVFYCTRELIFSAARESPTDVNSVDTDDYERNTAGFGPFLSAVCKEDLFGRLLLWVESRPGTENETLLRLHDQQRKHLLALFEYMLTQSRQHILLELPILRPLLQFLFKLSSQLRPAYDQLYAQTLYELCVLLCRDISFLTFCRKVCNELFGQPLLVPLIYRIDIVGDRARDAFLFILSLSKRDDAVGSYLANESDFCPVLAAGLSGLYSNLPKKLVPRYWCTPYNRDAPGGPVTIMPAAFINTTSSTSSPTELPVGGASWYQLTEMDCCQSTDLRRFLETLDLCNLVVKISCPCVQTSLLYYIESGFLVPVLGSALNQSSLYEVVAATAYLELSLRHLTEPKLIKLFLRFIMTSSYDSYPILTSLINRLNASSALGMVTLSLFRTILDFHCEDVMYQLIFNLSEEVRQSSSKEPDDALHLSPYELAPDLVRSGDRLLALATVSTPSERRASHSGFACASTRDSACVESKSGKHFRSDLQRDDWISVNGSFGSLLLQHTHRLHPYIIAAASRIRQHRNACRSWSSMFLSDFFQPDECKCLSDKELLEYELLTLSESQVGHSKQAFFPHQNNTRSHCSSLEECNEPRFSTKTHNQLTSLYQLNYFNDIYDEDSSSNFEKEEPLALAPDSFSNLPVFNSSTPSRGFSPVRMYAELREDEIQLCSCSSHILTSHFNNIFGTSHTTLFPVELDSFLSMLDSIDSPWKCQVHFAHLPSPFSWPPIDPEFIDEINSYFLIPFGRVYSTNDDRSPPEILQISESLSRTLSGRITESPVHSSTKPIAGGIVTVNSLRFWRQSAKPLRIAKSYAVDLETVCCPGYHCWGYGISHGTRYLIAGCLDFTQILVTSFWLGPFLSIVLSRLATLHTNCLFTNLLLTDLLATLAAYPCPMLYTFLLNSIGLQLKSNVNSVFKVLHVVRNQLSARSVSVEQWHSLICRALLYLDVDLPHSTDIPIDPTFYSVSTQRKHSVSSTLISVSQSEYERRLPFNPVCSRPLDDVHTFWLPSGNEDDTRLEELSISSLLNFKHSNSSLLVTQPRTGLPLLLPVNLPELHKKPIMNSPDLPCTSSRPSSHWKPFWNVSVNVYGTPTVDRNRPQITSSMLGASVKRHRSSVFTGPTQAKQEPSILSISSESDDECMHTSKLSIDTRNLVFGAIIFDEFCHELAALCYSHSLSFDLFDVDAAVCKLV</sequence>
<dbReference type="PANTHER" id="PTHR21705:SF11">
    <property type="entry name" value="FHIP FAMILY PROTEIN CG3558"/>
    <property type="match status" value="1"/>
</dbReference>
<dbReference type="Pfam" id="PF19314">
    <property type="entry name" value="DUF5917"/>
    <property type="match status" value="1"/>
</dbReference>
<dbReference type="PANTHER" id="PTHR21705">
    <property type="entry name" value="RAI16 PROTEIN-RELATED"/>
    <property type="match status" value="1"/>
</dbReference>
<dbReference type="InterPro" id="IPR045669">
    <property type="entry name" value="FHIP_C"/>
</dbReference>
<evidence type="ECO:0000259" key="2">
    <source>
        <dbReference type="Pfam" id="PF19314"/>
    </source>
</evidence>
<dbReference type="Pfam" id="PF19311">
    <property type="entry name" value="KELAA"/>
    <property type="match status" value="1"/>
</dbReference>